<evidence type="ECO:0000256" key="1">
    <source>
        <dbReference type="ARBA" id="ARBA00022574"/>
    </source>
</evidence>
<feature type="compositionally biased region" description="Polar residues" evidence="4">
    <location>
        <begin position="494"/>
        <end position="504"/>
    </location>
</feature>
<keyword evidence="6" id="KW-1185">Reference proteome</keyword>
<dbReference type="PROSITE" id="PS50294">
    <property type="entry name" value="WD_REPEATS_REGION"/>
    <property type="match status" value="3"/>
</dbReference>
<dbReference type="Gene3D" id="2.130.10.10">
    <property type="entry name" value="YVTN repeat-like/Quinoprotein amine dehydrogenase"/>
    <property type="match status" value="2"/>
</dbReference>
<dbReference type="GO" id="GO:0005634">
    <property type="term" value="C:nucleus"/>
    <property type="evidence" value="ECO:0007669"/>
    <property type="project" value="TreeGrafter"/>
</dbReference>
<evidence type="ECO:0000256" key="4">
    <source>
        <dbReference type="SAM" id="MobiDB-lite"/>
    </source>
</evidence>
<organism evidence="5 6">
    <name type="scientific">Saponaria officinalis</name>
    <name type="common">Common soapwort</name>
    <name type="synonym">Lychnis saponaria</name>
    <dbReference type="NCBI Taxonomy" id="3572"/>
    <lineage>
        <taxon>Eukaryota</taxon>
        <taxon>Viridiplantae</taxon>
        <taxon>Streptophyta</taxon>
        <taxon>Embryophyta</taxon>
        <taxon>Tracheophyta</taxon>
        <taxon>Spermatophyta</taxon>
        <taxon>Magnoliopsida</taxon>
        <taxon>eudicotyledons</taxon>
        <taxon>Gunneridae</taxon>
        <taxon>Pentapetalae</taxon>
        <taxon>Caryophyllales</taxon>
        <taxon>Caryophyllaceae</taxon>
        <taxon>Caryophylleae</taxon>
        <taxon>Saponaria</taxon>
    </lineage>
</organism>
<feature type="repeat" description="WD" evidence="3">
    <location>
        <begin position="577"/>
        <end position="608"/>
    </location>
</feature>
<evidence type="ECO:0008006" key="7">
    <source>
        <dbReference type="Google" id="ProtNLM"/>
    </source>
</evidence>
<dbReference type="PANTHER" id="PTHR45093">
    <property type="entry name" value="TRANSCRIPTION ACTIVATOR MSS11"/>
    <property type="match status" value="1"/>
</dbReference>
<dbReference type="InterPro" id="IPR001680">
    <property type="entry name" value="WD40_rpt"/>
</dbReference>
<feature type="compositionally biased region" description="Polar residues" evidence="4">
    <location>
        <begin position="432"/>
        <end position="447"/>
    </location>
</feature>
<dbReference type="Pfam" id="PF00400">
    <property type="entry name" value="WD40"/>
    <property type="match status" value="5"/>
</dbReference>
<keyword evidence="1 3" id="KW-0853">WD repeat</keyword>
<name>A0AAW1JLY1_SAPOF</name>
<feature type="compositionally biased region" description="Polar residues" evidence="4">
    <location>
        <begin position="457"/>
        <end position="468"/>
    </location>
</feature>
<feature type="compositionally biased region" description="Polar residues" evidence="4">
    <location>
        <begin position="136"/>
        <end position="149"/>
    </location>
</feature>
<feature type="repeat" description="WD" evidence="3">
    <location>
        <begin position="619"/>
        <end position="654"/>
    </location>
</feature>
<dbReference type="InterPro" id="IPR006594">
    <property type="entry name" value="LisH"/>
</dbReference>
<reference evidence="5" key="1">
    <citation type="submission" date="2024-03" db="EMBL/GenBank/DDBJ databases">
        <title>WGS assembly of Saponaria officinalis var. Norfolk2.</title>
        <authorList>
            <person name="Jenkins J."/>
            <person name="Shu S."/>
            <person name="Grimwood J."/>
            <person name="Barry K."/>
            <person name="Goodstein D."/>
            <person name="Schmutz J."/>
            <person name="Leebens-Mack J."/>
            <person name="Osbourn A."/>
        </authorList>
    </citation>
    <scope>NUCLEOTIDE SEQUENCE [LARGE SCALE GENOMIC DNA]</scope>
    <source>
        <strain evidence="5">JIC</strain>
    </source>
</reference>
<feature type="compositionally biased region" description="Low complexity" evidence="4">
    <location>
        <begin position="469"/>
        <end position="489"/>
    </location>
</feature>
<dbReference type="CDD" id="cd00200">
    <property type="entry name" value="WD40"/>
    <property type="match status" value="1"/>
</dbReference>
<dbReference type="InterPro" id="IPR015943">
    <property type="entry name" value="WD40/YVTN_repeat-like_dom_sf"/>
</dbReference>
<dbReference type="AlphaFoldDB" id="A0AAW1JLY1"/>
<evidence type="ECO:0000313" key="5">
    <source>
        <dbReference type="EMBL" id="KAK9706089.1"/>
    </source>
</evidence>
<dbReference type="Proteomes" id="UP001443914">
    <property type="component" value="Unassembled WGS sequence"/>
</dbReference>
<dbReference type="Pfam" id="PF08513">
    <property type="entry name" value="LisH"/>
    <property type="match status" value="1"/>
</dbReference>
<dbReference type="PROSITE" id="PS00678">
    <property type="entry name" value="WD_REPEATS_1"/>
    <property type="match status" value="1"/>
</dbReference>
<dbReference type="SUPFAM" id="SSF50978">
    <property type="entry name" value="WD40 repeat-like"/>
    <property type="match status" value="1"/>
</dbReference>
<feature type="region of interest" description="Disordered" evidence="4">
    <location>
        <begin position="121"/>
        <end position="159"/>
    </location>
</feature>
<feature type="repeat" description="WD" evidence="3">
    <location>
        <begin position="663"/>
        <end position="705"/>
    </location>
</feature>
<feature type="compositionally biased region" description="Low complexity" evidence="4">
    <location>
        <begin position="393"/>
        <end position="412"/>
    </location>
</feature>
<feature type="repeat" description="WD" evidence="3">
    <location>
        <begin position="831"/>
        <end position="863"/>
    </location>
</feature>
<dbReference type="EMBL" id="JBDFQZ010000007">
    <property type="protein sequence ID" value="KAK9706089.1"/>
    <property type="molecule type" value="Genomic_DNA"/>
</dbReference>
<dbReference type="PROSITE" id="PS50082">
    <property type="entry name" value="WD_REPEATS_2"/>
    <property type="match status" value="4"/>
</dbReference>
<dbReference type="PANTHER" id="PTHR45093:SF4">
    <property type="entry name" value="LISH DOMAIN-CONTAINING PROTEIN"/>
    <property type="match status" value="1"/>
</dbReference>
<evidence type="ECO:0000256" key="3">
    <source>
        <dbReference type="PROSITE-ProRule" id="PRU00221"/>
    </source>
</evidence>
<feature type="region of interest" description="Disordered" evidence="4">
    <location>
        <begin position="393"/>
        <end position="517"/>
    </location>
</feature>
<evidence type="ECO:0000256" key="2">
    <source>
        <dbReference type="ARBA" id="ARBA00022737"/>
    </source>
</evidence>
<comment type="caution">
    <text evidence="5">The sequence shown here is derived from an EMBL/GenBank/DDBJ whole genome shotgun (WGS) entry which is preliminary data.</text>
</comment>
<proteinExistence type="predicted"/>
<dbReference type="InterPro" id="IPR036322">
    <property type="entry name" value="WD40_repeat_dom_sf"/>
</dbReference>
<keyword evidence="2" id="KW-0677">Repeat</keyword>
<dbReference type="SMART" id="SM00320">
    <property type="entry name" value="WD40"/>
    <property type="match status" value="7"/>
</dbReference>
<dbReference type="InterPro" id="IPR019775">
    <property type="entry name" value="WD40_repeat_CS"/>
</dbReference>
<protein>
    <recommendedName>
        <fullName evidence="7">Transcriptional corepressor LEUNIG</fullName>
    </recommendedName>
</protein>
<accession>A0AAW1JLY1</accession>
<dbReference type="SMART" id="SM00667">
    <property type="entry name" value="LisH"/>
    <property type="match status" value="1"/>
</dbReference>
<gene>
    <name evidence="5" type="ORF">RND81_07G103600</name>
</gene>
<evidence type="ECO:0000313" key="6">
    <source>
        <dbReference type="Proteomes" id="UP001443914"/>
    </source>
</evidence>
<sequence>MSQTNWEADKMLDVYIHDYFVKRKLHASAKAFQQEGKVSTDPVAIDAPGGFLFEWWSVFWDIFIARTNDKHSDAAASYLETQVSKAREHQQIQQQKSQQHQQQQIQMQQILLQRQAQQQQQQHQQQQQQQRRDGTQILNGNSSGITNSDPLMRQNPGGTANAMATKMYEEKLKLPPQRDPSEDIKPRFGDNVGPMLDQNHASMLKSAAVGGQYPGQTLHGAPGGITGNIHQLQNRSPQFPLSQDIKSEMNPMINARTGGPSGPEGSLMGVPGSNQGGNSLTLKGWPLTGFDQLRPGLIQQQKNMIQSPQSMHPVQLQQQMLLQAQAQQNIASPSMDLEARRLRAMMGNNRSVSFGNDGQLTTLGDFPNVGSPIQVGCPVFPRVDPEMLLKPQLPNNQQQSQNPQNSLSSPSPHVSNQVNHPDKIGAGGITMDASTPNSFRGNDQASKGQMGRKRKQPVSSSGPANSTGTANTAGPSPSSAPSTPSTHTPGDVMSMQNLSHNGGSSKPPLMFGSDSVGTLTSAPNQLADVNRFDDDATLDDNVASFLSHEEGDARDAMSRSMDESKVTGFSFKEKAIIQASTSKVNCCHFSSDGKLLATGGHDKKAVLWFTDSRKHKSVLEEHTHMITDVRFSPSMSRLATSSFDKTVRVWDADNPAGYSLRNFTGHSTTVMSLDFHPTEEDLICSNDSNGEIRIWSITKGNCPKVLEGATVMVRFQPVFAKYLAAASDLCVKIIEVESFRCVEQLQAHAHKFHSICWHQSGDLLACLSEDLVRVWRVGPSGSKWQLLHELNSNGNKFNTCVFHPAYPFVLIIGCYQNLELWNMTDNQTMTIVAHEGLITSLTASTATGWIASASQDKCVKLWG</sequence>
<dbReference type="PROSITE" id="PS50896">
    <property type="entry name" value="LISH"/>
    <property type="match status" value="1"/>
</dbReference>